<dbReference type="AlphaFoldDB" id="A0A2M9BNK0"/>
<sequence length="251" mass="27681">MSTILPSMTDLHLLAPEEYRSATLAWVQTIEQPAPTAYTVFEVNGSQLTGVSFPMAAIISLLSTVRVHYIEARFLVIPSKTGGNDQFSIALYAADVNRVRISAYFQAYSWWTTPITEVIDVSAMATDQAPYALVNAWTDAWARVLPKDLKSDMFTTSFGTLEGYTFKADDFLQTLFDARDMSGMDVRIDLALHEYYPAMVEAKNTSLQQTFGLVLRLSIPQTTASSSTESRIVAVATSPFFDLSTPCPPGT</sequence>
<dbReference type="EMBL" id="PGFA01000001">
    <property type="protein sequence ID" value="PJJ59533.1"/>
    <property type="molecule type" value="Genomic_DNA"/>
</dbReference>
<evidence type="ECO:0000313" key="2">
    <source>
        <dbReference type="Proteomes" id="UP000228535"/>
    </source>
</evidence>
<protein>
    <submittedName>
        <fullName evidence="1">Uncharacterized protein</fullName>
    </submittedName>
</protein>
<keyword evidence="2" id="KW-1185">Reference proteome</keyword>
<accession>A0A2M9BNK0</accession>
<evidence type="ECO:0000313" key="1">
    <source>
        <dbReference type="EMBL" id="PJJ59533.1"/>
    </source>
</evidence>
<comment type="caution">
    <text evidence="1">The sequence shown here is derived from an EMBL/GenBank/DDBJ whole genome shotgun (WGS) entry which is preliminary data.</text>
</comment>
<name>A0A2M9BNK0_9BACT</name>
<dbReference type="OrthoDB" id="647860at2"/>
<dbReference type="RefSeq" id="WP_100335249.1">
    <property type="nucleotide sequence ID" value="NZ_PGFA01000001.1"/>
</dbReference>
<gene>
    <name evidence="1" type="ORF">CLV45_0952</name>
</gene>
<dbReference type="Proteomes" id="UP000228535">
    <property type="component" value="Unassembled WGS sequence"/>
</dbReference>
<proteinExistence type="predicted"/>
<organism evidence="1 2">
    <name type="scientific">Hymenobacter chitinivorans DSM 11115</name>
    <dbReference type="NCBI Taxonomy" id="1121954"/>
    <lineage>
        <taxon>Bacteria</taxon>
        <taxon>Pseudomonadati</taxon>
        <taxon>Bacteroidota</taxon>
        <taxon>Cytophagia</taxon>
        <taxon>Cytophagales</taxon>
        <taxon>Hymenobacteraceae</taxon>
        <taxon>Hymenobacter</taxon>
    </lineage>
</organism>
<reference evidence="1 2" key="1">
    <citation type="submission" date="2017-11" db="EMBL/GenBank/DDBJ databases">
        <title>Genomic Encyclopedia of Archaeal and Bacterial Type Strains, Phase II (KMG-II): From Individual Species to Whole Genera.</title>
        <authorList>
            <person name="Goeker M."/>
        </authorList>
    </citation>
    <scope>NUCLEOTIDE SEQUENCE [LARGE SCALE GENOMIC DNA]</scope>
    <source>
        <strain evidence="1 2">DSM 11115</strain>
    </source>
</reference>